<dbReference type="Proteomes" id="UP000034034">
    <property type="component" value="Chromosome"/>
</dbReference>
<dbReference type="GO" id="GO:0016491">
    <property type="term" value="F:oxidoreductase activity"/>
    <property type="evidence" value="ECO:0007669"/>
    <property type="project" value="UniProtKB-KW"/>
</dbReference>
<evidence type="ECO:0000256" key="1">
    <source>
        <dbReference type="ARBA" id="ARBA00010928"/>
    </source>
</evidence>
<dbReference type="Gene3D" id="3.40.50.720">
    <property type="entry name" value="NAD(P)-binding Rossmann-like Domain"/>
    <property type="match status" value="1"/>
</dbReference>
<organism evidence="6 7">
    <name type="scientific">Streptomyces xiamenensis</name>
    <dbReference type="NCBI Taxonomy" id="408015"/>
    <lineage>
        <taxon>Bacteria</taxon>
        <taxon>Bacillati</taxon>
        <taxon>Actinomycetota</taxon>
        <taxon>Actinomycetes</taxon>
        <taxon>Kitasatosporales</taxon>
        <taxon>Streptomycetaceae</taxon>
        <taxon>Streptomyces</taxon>
    </lineage>
</organism>
<feature type="domain" description="GFO/IDH/MocA-like oxidoreductase" evidence="5">
    <location>
        <begin position="178"/>
        <end position="298"/>
    </location>
</feature>
<gene>
    <name evidence="6" type="ORF">SXIM_52440</name>
</gene>
<evidence type="ECO:0000256" key="3">
    <source>
        <dbReference type="SAM" id="MobiDB-lite"/>
    </source>
</evidence>
<dbReference type="Pfam" id="PF22725">
    <property type="entry name" value="GFO_IDH_MocA_C3"/>
    <property type="match status" value="1"/>
</dbReference>
<reference evidence="6" key="1">
    <citation type="submission" date="2019-08" db="EMBL/GenBank/DDBJ databases">
        <title>Complete genome sequence of a mangrove-derived Streptomyces xiamenensis.</title>
        <authorList>
            <person name="Xu J."/>
        </authorList>
    </citation>
    <scope>NUCLEOTIDE SEQUENCE</scope>
    <source>
        <strain evidence="6">318</strain>
    </source>
</reference>
<feature type="compositionally biased region" description="Basic and acidic residues" evidence="3">
    <location>
        <begin position="24"/>
        <end position="35"/>
    </location>
</feature>
<dbReference type="STRING" id="408015.SXIM_52440"/>
<name>A0A0F7G1G4_9ACTN</name>
<feature type="region of interest" description="Disordered" evidence="3">
    <location>
        <begin position="23"/>
        <end position="43"/>
    </location>
</feature>
<accession>A0A0F7G1G4</accession>
<dbReference type="PATRIC" id="fig|408015.6.peg.5308"/>
<dbReference type="InterPro" id="IPR000683">
    <property type="entry name" value="Gfo/Idh/MocA-like_OxRdtase_N"/>
</dbReference>
<keyword evidence="2" id="KW-0560">Oxidoreductase</keyword>
<dbReference type="Pfam" id="PF01408">
    <property type="entry name" value="GFO_IDH_MocA"/>
    <property type="match status" value="1"/>
</dbReference>
<dbReference type="KEGG" id="sxi:SXIM_52440"/>
<dbReference type="InterPro" id="IPR051317">
    <property type="entry name" value="Gfo/Idh/MocA_oxidoreduct"/>
</dbReference>
<sequence length="386" mass="41183">MLPDARRARGRDPRIATAIVGVSRPERVAGTRHTDTAPLTAPSQENTMPIRTAIIGFGTGGRVFHAPLLTAEPRFTVSAIVTTDPARVAAAADAYPRADILSGPDEVFARDDLGLIVITSPNSTHAPLARRAIAAGIPVVIDKPLGISSAEARSLIEEAEAAGVPLTVFQNRRWDGDFLTLRRALAAGDIGEVHQFESAFEKWAPTLIQRWKDIATPEEGGGILLDLGPHLIDQALLLFGDVVAIHAELDRRRPGAVADDDVFLALTHANGVRSRLWMNATAPANRPRFRVLGSRGVLTSHGLDPQEPQSKAGLRPLDPGFGVHADGRTALLTTPDGERPAPLLPGEHLAFYRALGDALTSGAPLPVDPRDCVRGLEIIEAARRPA</sequence>
<keyword evidence="7" id="KW-1185">Reference proteome</keyword>
<dbReference type="PANTHER" id="PTHR43708:SF5">
    <property type="entry name" value="CONSERVED EXPRESSED OXIDOREDUCTASE (EUROFUNG)-RELATED"/>
    <property type="match status" value="1"/>
</dbReference>
<dbReference type="PANTHER" id="PTHR43708">
    <property type="entry name" value="CONSERVED EXPRESSED OXIDOREDUCTASE (EUROFUNG)"/>
    <property type="match status" value="1"/>
</dbReference>
<dbReference type="Gene3D" id="3.30.360.10">
    <property type="entry name" value="Dihydrodipicolinate Reductase, domain 2"/>
    <property type="match status" value="1"/>
</dbReference>
<dbReference type="InterPro" id="IPR036291">
    <property type="entry name" value="NAD(P)-bd_dom_sf"/>
</dbReference>
<dbReference type="EMBL" id="CP009922">
    <property type="protein sequence ID" value="AKG46628.1"/>
    <property type="molecule type" value="Genomic_DNA"/>
</dbReference>
<evidence type="ECO:0000256" key="2">
    <source>
        <dbReference type="ARBA" id="ARBA00023002"/>
    </source>
</evidence>
<dbReference type="InterPro" id="IPR055170">
    <property type="entry name" value="GFO_IDH_MocA-like_dom"/>
</dbReference>
<dbReference type="SUPFAM" id="SSF51735">
    <property type="entry name" value="NAD(P)-binding Rossmann-fold domains"/>
    <property type="match status" value="1"/>
</dbReference>
<evidence type="ECO:0000259" key="5">
    <source>
        <dbReference type="Pfam" id="PF22725"/>
    </source>
</evidence>
<evidence type="ECO:0000259" key="4">
    <source>
        <dbReference type="Pfam" id="PF01408"/>
    </source>
</evidence>
<dbReference type="RefSeq" id="WP_234307009.1">
    <property type="nucleotide sequence ID" value="NZ_CP009922.3"/>
</dbReference>
<comment type="similarity">
    <text evidence="1">Belongs to the Gfo/Idh/MocA family.</text>
</comment>
<dbReference type="GO" id="GO:0000166">
    <property type="term" value="F:nucleotide binding"/>
    <property type="evidence" value="ECO:0007669"/>
    <property type="project" value="InterPro"/>
</dbReference>
<dbReference type="AlphaFoldDB" id="A0A0F7G1G4"/>
<evidence type="ECO:0000313" key="7">
    <source>
        <dbReference type="Proteomes" id="UP000034034"/>
    </source>
</evidence>
<dbReference type="SUPFAM" id="SSF55347">
    <property type="entry name" value="Glyceraldehyde-3-phosphate dehydrogenase-like, C-terminal domain"/>
    <property type="match status" value="1"/>
</dbReference>
<evidence type="ECO:0000313" key="6">
    <source>
        <dbReference type="EMBL" id="AKG46628.1"/>
    </source>
</evidence>
<dbReference type="HOGENOM" id="CLU_023194_19_1_11"/>
<protein>
    <submittedName>
        <fullName evidence="6">Oxidoreductase domain-containing protein</fullName>
    </submittedName>
</protein>
<feature type="domain" description="Gfo/Idh/MocA-like oxidoreductase N-terminal" evidence="4">
    <location>
        <begin position="50"/>
        <end position="168"/>
    </location>
</feature>
<proteinExistence type="inferred from homology"/>